<organism evidence="1">
    <name type="scientific">Compsopogon caeruleus</name>
    <dbReference type="NCBI Taxonomy" id="31354"/>
    <lineage>
        <taxon>Eukaryota</taxon>
        <taxon>Rhodophyta</taxon>
        <taxon>Compsopogonophyceae</taxon>
        <taxon>Compsopogonales</taxon>
        <taxon>Compsopogonaceae</taxon>
        <taxon>Compsopogon</taxon>
    </lineage>
</organism>
<dbReference type="InterPro" id="IPR027246">
    <property type="entry name" value="Porin_Euk/Tom40"/>
</dbReference>
<dbReference type="AlphaFoldDB" id="A0A7S1XDW5"/>
<dbReference type="PANTHER" id="PTHR11743">
    <property type="entry name" value="VOLTAGE-DEPENDENT ANION-SELECTIVE CHANNEL"/>
    <property type="match status" value="1"/>
</dbReference>
<accession>A0A7S1XDW5</accession>
<dbReference type="InterPro" id="IPR023614">
    <property type="entry name" value="Porin_dom_sf"/>
</dbReference>
<dbReference type="GO" id="GO:0005741">
    <property type="term" value="C:mitochondrial outer membrane"/>
    <property type="evidence" value="ECO:0007669"/>
    <property type="project" value="InterPro"/>
</dbReference>
<dbReference type="InterPro" id="IPR001925">
    <property type="entry name" value="Porin_Euk"/>
</dbReference>
<protein>
    <submittedName>
        <fullName evidence="1">Uncharacterized protein</fullName>
    </submittedName>
</protein>
<dbReference type="PANTHER" id="PTHR11743:SF70">
    <property type="entry name" value="GH26960P-RELATED"/>
    <property type="match status" value="1"/>
</dbReference>
<dbReference type="EMBL" id="HBGH01011684">
    <property type="protein sequence ID" value="CAD9234404.1"/>
    <property type="molecule type" value="Transcribed_RNA"/>
</dbReference>
<evidence type="ECO:0000313" key="1">
    <source>
        <dbReference type="EMBL" id="CAD9234404.1"/>
    </source>
</evidence>
<dbReference type="GO" id="GO:0008308">
    <property type="term" value="F:voltage-gated monoatomic anion channel activity"/>
    <property type="evidence" value="ECO:0007669"/>
    <property type="project" value="InterPro"/>
</dbReference>
<dbReference type="Gene3D" id="2.40.160.10">
    <property type="entry name" value="Porin"/>
    <property type="match status" value="1"/>
</dbReference>
<dbReference type="Pfam" id="PF01459">
    <property type="entry name" value="Porin_3"/>
    <property type="match status" value="1"/>
</dbReference>
<name>A0A7S1XDW5_9RHOD</name>
<sequence>MVKFYSDQGKTAKKLLSDDFVADHKVSVKTKTASGVTFEVSEVQSCKTGDLAGEVSVKYLVFGHALTTKFGTGGVASTEATVEKPGKIDGLKVILNGSMSESSKAATAKAEYVKDRVAFTLFSDLMTKKFTSSVTVGHEGITLGGEASYDVASKEVKDYSGAISYTDGKEAEVSFSLLDKLQTAKVTYSHAVRPDLSFGAEFILKRGDSSKVLTIGTQYAVDKLTTLKGKINSSGLLSLAYIQRFPSNMTMKLSSTTNVNSLESSAPRIGVHLAYEA</sequence>
<reference evidence="1" key="1">
    <citation type="submission" date="2021-01" db="EMBL/GenBank/DDBJ databases">
        <authorList>
            <person name="Corre E."/>
            <person name="Pelletier E."/>
            <person name="Niang G."/>
            <person name="Scheremetjew M."/>
            <person name="Finn R."/>
            <person name="Kale V."/>
            <person name="Holt S."/>
            <person name="Cochrane G."/>
            <person name="Meng A."/>
            <person name="Brown T."/>
            <person name="Cohen L."/>
        </authorList>
    </citation>
    <scope>NUCLEOTIDE SEQUENCE</scope>
    <source>
        <strain evidence="1">SAG 36.94</strain>
    </source>
</reference>
<gene>
    <name evidence="1" type="ORF">CCAE0312_LOCUS6493</name>
</gene>
<dbReference type="CDD" id="cd07306">
    <property type="entry name" value="Porin3_VDAC"/>
    <property type="match status" value="1"/>
</dbReference>
<proteinExistence type="predicted"/>